<gene>
    <name evidence="1" type="ORF">EDS130_LOCUS45183</name>
</gene>
<proteinExistence type="predicted"/>
<dbReference type="OrthoDB" id="409543at2759"/>
<sequence length="140" mass="17011">MWKTVDLSLYPAKNSYHVWKKFFPSYELYPVYKSYLYSIERTDLTRLIILHSFAEIYAELSNVVYLLTNFASFIRRQTIRQHLDHLKNEWQYFYTHSSSINRIQKTIVLLQQVHLVNEVQEKKIHFLDVGFDKISFNHFI</sequence>
<comment type="caution">
    <text evidence="1">The sequence shown here is derived from an EMBL/GenBank/DDBJ whole genome shotgun (WGS) entry which is preliminary data.</text>
</comment>
<evidence type="ECO:0000313" key="2">
    <source>
        <dbReference type="Proteomes" id="UP000663852"/>
    </source>
</evidence>
<dbReference type="EMBL" id="CAJNOJ010001024">
    <property type="protein sequence ID" value="CAF1539158.1"/>
    <property type="molecule type" value="Genomic_DNA"/>
</dbReference>
<reference evidence="1" key="1">
    <citation type="submission" date="2021-02" db="EMBL/GenBank/DDBJ databases">
        <authorList>
            <person name="Nowell W R."/>
        </authorList>
    </citation>
    <scope>NUCLEOTIDE SEQUENCE</scope>
</reference>
<evidence type="ECO:0000313" key="1">
    <source>
        <dbReference type="EMBL" id="CAF1539158.1"/>
    </source>
</evidence>
<protein>
    <submittedName>
        <fullName evidence="1">Uncharacterized protein</fullName>
    </submittedName>
</protein>
<dbReference type="AlphaFoldDB" id="A0A815WCL1"/>
<accession>A0A815WCL1</accession>
<dbReference type="Proteomes" id="UP000663852">
    <property type="component" value="Unassembled WGS sequence"/>
</dbReference>
<organism evidence="1 2">
    <name type="scientific">Adineta ricciae</name>
    <name type="common">Rotifer</name>
    <dbReference type="NCBI Taxonomy" id="249248"/>
    <lineage>
        <taxon>Eukaryota</taxon>
        <taxon>Metazoa</taxon>
        <taxon>Spiralia</taxon>
        <taxon>Gnathifera</taxon>
        <taxon>Rotifera</taxon>
        <taxon>Eurotatoria</taxon>
        <taxon>Bdelloidea</taxon>
        <taxon>Adinetida</taxon>
        <taxon>Adinetidae</taxon>
        <taxon>Adineta</taxon>
    </lineage>
</organism>
<name>A0A815WCL1_ADIRI</name>